<reference evidence="1 2" key="1">
    <citation type="journal article" date="2023" name="Nucleic Acids Res.">
        <title>The hologenome of Daphnia magna reveals possible DNA methylation and microbiome-mediated evolution of the host genome.</title>
        <authorList>
            <person name="Chaturvedi A."/>
            <person name="Li X."/>
            <person name="Dhandapani V."/>
            <person name="Marshall H."/>
            <person name="Kissane S."/>
            <person name="Cuenca-Cambronero M."/>
            <person name="Asole G."/>
            <person name="Calvet F."/>
            <person name="Ruiz-Romero M."/>
            <person name="Marangio P."/>
            <person name="Guigo R."/>
            <person name="Rago D."/>
            <person name="Mirbahai L."/>
            <person name="Eastwood N."/>
            <person name="Colbourne J.K."/>
            <person name="Zhou J."/>
            <person name="Mallon E."/>
            <person name="Orsini L."/>
        </authorList>
    </citation>
    <scope>NUCLEOTIDE SEQUENCE [LARGE SCALE GENOMIC DNA]</scope>
    <source>
        <strain evidence="1">LRV0_1</strain>
    </source>
</reference>
<evidence type="ECO:0000313" key="2">
    <source>
        <dbReference type="Proteomes" id="UP001234178"/>
    </source>
</evidence>
<gene>
    <name evidence="1" type="ORF">OUZ56_010162</name>
</gene>
<comment type="caution">
    <text evidence="1">The sequence shown here is derived from an EMBL/GenBank/DDBJ whole genome shotgun (WGS) entry which is preliminary data.</text>
</comment>
<evidence type="ECO:0000313" key="1">
    <source>
        <dbReference type="EMBL" id="KAK4024742.1"/>
    </source>
</evidence>
<sequence length="120" mass="13109">MLYLGLGGLVTNGCSPTGLPSIIPNVFDSIDQCTFTVLYDLPKACKSVRNSNTLARSSDKGFARFPTHQFAQLCQADSYADAVLTRLPAKSSSTTVAESPRPWSCLRIVSRRLDVTHWLS</sequence>
<dbReference type="Proteomes" id="UP001234178">
    <property type="component" value="Unassembled WGS sequence"/>
</dbReference>
<keyword evidence="2" id="KW-1185">Reference proteome</keyword>
<dbReference type="EMBL" id="JAOYFB010000037">
    <property type="protein sequence ID" value="KAK4024742.1"/>
    <property type="molecule type" value="Genomic_DNA"/>
</dbReference>
<organism evidence="1 2">
    <name type="scientific">Daphnia magna</name>
    <dbReference type="NCBI Taxonomy" id="35525"/>
    <lineage>
        <taxon>Eukaryota</taxon>
        <taxon>Metazoa</taxon>
        <taxon>Ecdysozoa</taxon>
        <taxon>Arthropoda</taxon>
        <taxon>Crustacea</taxon>
        <taxon>Branchiopoda</taxon>
        <taxon>Diplostraca</taxon>
        <taxon>Cladocera</taxon>
        <taxon>Anomopoda</taxon>
        <taxon>Daphniidae</taxon>
        <taxon>Daphnia</taxon>
    </lineage>
</organism>
<protein>
    <submittedName>
        <fullName evidence="1">Uncharacterized protein</fullName>
    </submittedName>
</protein>
<name>A0ABR0AHY8_9CRUS</name>
<proteinExistence type="predicted"/>
<accession>A0ABR0AHY8</accession>